<accession>A0A2W5TZC0</accession>
<gene>
    <name evidence="1" type="ORF">DI536_05725</name>
</gene>
<sequence>MVETGEQVKANFVASRHAPISKEVKAFLTEWSRFNAAAKAAEAASLKEDLVRDALSEADAERDEAVRVLDRKLIEAGAPAKASSFKPFGAPSPSEVLRLGHGEQTKVVAKLVKAIAAKKGQSAGVLAAVKALSKANDAVIAAELRVKASAEAASRARGVREGFDRQTRAALSKLKLQVRLAEKDGLVGAYSQLFATDAPVKKPAATPPVSAPT</sequence>
<name>A0A2W5TZC0_9BACT</name>
<dbReference type="EMBL" id="QFQP01000003">
    <property type="protein sequence ID" value="PZR16655.1"/>
    <property type="molecule type" value="Genomic_DNA"/>
</dbReference>
<evidence type="ECO:0000313" key="1">
    <source>
        <dbReference type="EMBL" id="PZR16655.1"/>
    </source>
</evidence>
<dbReference type="Proteomes" id="UP000249061">
    <property type="component" value="Unassembled WGS sequence"/>
</dbReference>
<organism evidence="1 2">
    <name type="scientific">Archangium gephyra</name>
    <dbReference type="NCBI Taxonomy" id="48"/>
    <lineage>
        <taxon>Bacteria</taxon>
        <taxon>Pseudomonadati</taxon>
        <taxon>Myxococcota</taxon>
        <taxon>Myxococcia</taxon>
        <taxon>Myxococcales</taxon>
        <taxon>Cystobacterineae</taxon>
        <taxon>Archangiaceae</taxon>
        <taxon>Archangium</taxon>
    </lineage>
</organism>
<proteinExistence type="predicted"/>
<comment type="caution">
    <text evidence="1">The sequence shown here is derived from an EMBL/GenBank/DDBJ whole genome shotgun (WGS) entry which is preliminary data.</text>
</comment>
<protein>
    <submittedName>
        <fullName evidence="1">Uncharacterized protein</fullName>
    </submittedName>
</protein>
<evidence type="ECO:0000313" key="2">
    <source>
        <dbReference type="Proteomes" id="UP000249061"/>
    </source>
</evidence>
<dbReference type="AlphaFoldDB" id="A0A2W5TZC0"/>
<reference evidence="1 2" key="1">
    <citation type="submission" date="2017-08" db="EMBL/GenBank/DDBJ databases">
        <title>Infants hospitalized years apart are colonized by the same room-sourced microbial strains.</title>
        <authorList>
            <person name="Brooks B."/>
            <person name="Olm M.R."/>
            <person name="Firek B.A."/>
            <person name="Baker R."/>
            <person name="Thomas B.C."/>
            <person name="Morowitz M.J."/>
            <person name="Banfield J.F."/>
        </authorList>
    </citation>
    <scope>NUCLEOTIDE SEQUENCE [LARGE SCALE GENOMIC DNA]</scope>
    <source>
        <strain evidence="1">S2_003_000_R2_14</strain>
    </source>
</reference>